<dbReference type="Proteomes" id="UP000641206">
    <property type="component" value="Unassembled WGS sequence"/>
</dbReference>
<dbReference type="Gene3D" id="1.10.10.60">
    <property type="entry name" value="Homeodomain-like"/>
    <property type="match status" value="1"/>
</dbReference>
<evidence type="ECO:0000313" key="4">
    <source>
        <dbReference type="Proteomes" id="UP000641206"/>
    </source>
</evidence>
<organism evidence="3 4">
    <name type="scientific">Oceanobacillus neutriphilus</name>
    <dbReference type="NCBI Taxonomy" id="531815"/>
    <lineage>
        <taxon>Bacteria</taxon>
        <taxon>Bacillati</taxon>
        <taxon>Bacillota</taxon>
        <taxon>Bacilli</taxon>
        <taxon>Bacillales</taxon>
        <taxon>Bacillaceae</taxon>
        <taxon>Oceanobacillus</taxon>
    </lineage>
</organism>
<gene>
    <name evidence="3" type="primary">orf19</name>
    <name evidence="3" type="ORF">GCM10011346_06940</name>
</gene>
<evidence type="ECO:0000256" key="1">
    <source>
        <dbReference type="ARBA" id="ARBA00023172"/>
    </source>
</evidence>
<dbReference type="InterPro" id="IPR025246">
    <property type="entry name" value="IS30-like_HTH"/>
</dbReference>
<dbReference type="Pfam" id="PF13936">
    <property type="entry name" value="HTH_38"/>
    <property type="match status" value="1"/>
</dbReference>
<feature type="domain" description="Integrase catalytic" evidence="2">
    <location>
        <begin position="175"/>
        <end position="310"/>
    </location>
</feature>
<dbReference type="EMBL" id="BMLW01000002">
    <property type="protein sequence ID" value="GGP08129.1"/>
    <property type="molecule type" value="Genomic_DNA"/>
</dbReference>
<dbReference type="InterPro" id="IPR012337">
    <property type="entry name" value="RNaseH-like_sf"/>
</dbReference>
<dbReference type="PANTHER" id="PTHR10948">
    <property type="entry name" value="TRANSPOSASE"/>
    <property type="match status" value="1"/>
</dbReference>
<dbReference type="Gene3D" id="3.30.420.10">
    <property type="entry name" value="Ribonuclease H-like superfamily/Ribonuclease H"/>
    <property type="match status" value="1"/>
</dbReference>
<dbReference type="Pfam" id="PF00665">
    <property type="entry name" value="rve"/>
    <property type="match status" value="1"/>
</dbReference>
<keyword evidence="1" id="KW-0233">DNA recombination</keyword>
<reference evidence="4" key="1">
    <citation type="journal article" date="2019" name="Int. J. Syst. Evol. Microbiol.">
        <title>The Global Catalogue of Microorganisms (GCM) 10K type strain sequencing project: providing services to taxonomists for standard genome sequencing and annotation.</title>
        <authorList>
            <consortium name="The Broad Institute Genomics Platform"/>
            <consortium name="The Broad Institute Genome Sequencing Center for Infectious Disease"/>
            <person name="Wu L."/>
            <person name="Ma J."/>
        </authorList>
    </citation>
    <scope>NUCLEOTIDE SEQUENCE [LARGE SCALE GENOMIC DNA]</scope>
    <source>
        <strain evidence="4">CGMCC 1.7693</strain>
    </source>
</reference>
<dbReference type="RefSeq" id="WP_188733125.1">
    <property type="nucleotide sequence ID" value="NZ_BMLW01000002.1"/>
</dbReference>
<sequence length="310" mass="35547">MTQVHSSTKTRTFTHLTEIERGQIAAYLEEGLSIREIARRIGRNASTISREKQRGTTQQMDTNRKTYTKYFPDTGLHVYVTNRKKCISEPKIEKAAAFIRYAEEKILKKKLSPDFVTGYAKVHDLFDYILSTKTVYNWIDAGLLKVRNIDLELKLRRSTKKKTNRKHKKLLGKSIDERPESVDTREEIGHWEIDTVVGQRSKDEVLLTLTERATRHEIIRKIKGKQAPEVIKALDNLFEDAPELRATFKSITADNGSEFSELAEWGKENKIDTYFAPHIPLGKEGQMSDITGSSEDLSRNAIPALYSGFR</sequence>
<comment type="caution">
    <text evidence="3">The sequence shown here is derived from an EMBL/GenBank/DDBJ whole genome shotgun (WGS) entry which is preliminary data.</text>
</comment>
<protein>
    <submittedName>
        <fullName evidence="3">IS30 family transposase</fullName>
    </submittedName>
</protein>
<dbReference type="PANTHER" id="PTHR10948:SF23">
    <property type="entry name" value="TRANSPOSASE INSI FOR INSERTION SEQUENCE ELEMENT IS30A-RELATED"/>
    <property type="match status" value="1"/>
</dbReference>
<dbReference type="InterPro" id="IPR001584">
    <property type="entry name" value="Integrase_cat-core"/>
</dbReference>
<dbReference type="SUPFAM" id="SSF53098">
    <property type="entry name" value="Ribonuclease H-like"/>
    <property type="match status" value="1"/>
</dbReference>
<dbReference type="InterPro" id="IPR036397">
    <property type="entry name" value="RNaseH_sf"/>
</dbReference>
<accession>A0ABQ2NP13</accession>
<dbReference type="PROSITE" id="PS50994">
    <property type="entry name" value="INTEGRASE"/>
    <property type="match status" value="1"/>
</dbReference>
<dbReference type="InterPro" id="IPR053392">
    <property type="entry name" value="Transposase_IS30-like"/>
</dbReference>
<evidence type="ECO:0000313" key="3">
    <source>
        <dbReference type="EMBL" id="GGP08129.1"/>
    </source>
</evidence>
<dbReference type="InterPro" id="IPR051917">
    <property type="entry name" value="Transposase-Integrase"/>
</dbReference>
<keyword evidence="4" id="KW-1185">Reference proteome</keyword>
<evidence type="ECO:0000259" key="2">
    <source>
        <dbReference type="PROSITE" id="PS50994"/>
    </source>
</evidence>
<dbReference type="NCBIfam" id="NF033563">
    <property type="entry name" value="transpos_IS30"/>
    <property type="match status" value="1"/>
</dbReference>
<name>A0ABQ2NP13_9BACI</name>
<proteinExistence type="predicted"/>